<evidence type="ECO:0000313" key="2">
    <source>
        <dbReference type="EMBL" id="MEK6466493.1"/>
    </source>
</evidence>
<gene>
    <name evidence="2" type="ORF">WG925_22340</name>
</gene>
<dbReference type="PANTHER" id="PTHR41252">
    <property type="entry name" value="BLR2505 PROTEIN"/>
    <property type="match status" value="1"/>
</dbReference>
<dbReference type="SUPFAM" id="SSF54427">
    <property type="entry name" value="NTF2-like"/>
    <property type="match status" value="1"/>
</dbReference>
<comment type="caution">
    <text evidence="2">The sequence shown here is derived from an EMBL/GenBank/DDBJ whole genome shotgun (WGS) entry which is preliminary data.</text>
</comment>
<evidence type="ECO:0008006" key="4">
    <source>
        <dbReference type="Google" id="ProtNLM"/>
    </source>
</evidence>
<protein>
    <recommendedName>
        <fullName evidence="4">SnoaL-like domain-containing protein</fullName>
    </recommendedName>
</protein>
<dbReference type="Gene3D" id="3.10.450.50">
    <property type="match status" value="1"/>
</dbReference>
<reference evidence="2 3" key="1">
    <citation type="submission" date="2024-03" db="EMBL/GenBank/DDBJ databases">
        <title>Draft genome sequence of Pseudonocardia carboxydivorans JCM 14827.</title>
        <authorList>
            <person name="Duangmal K."/>
        </authorList>
    </citation>
    <scope>NUCLEOTIDE SEQUENCE [LARGE SCALE GENOMIC DNA]</scope>
    <source>
        <strain evidence="2 3">JCM 14827</strain>
    </source>
</reference>
<dbReference type="EMBL" id="JBBPIX010000014">
    <property type="protein sequence ID" value="MEK6466493.1"/>
    <property type="molecule type" value="Genomic_DNA"/>
</dbReference>
<name>A0ABU9AJ94_PSEA5</name>
<proteinExistence type="predicted"/>
<dbReference type="Proteomes" id="UP001367513">
    <property type="component" value="Unassembled WGS sequence"/>
</dbReference>
<dbReference type="RefSeq" id="WP_346107856.1">
    <property type="nucleotide sequence ID" value="NZ_BAAAOD010000079.1"/>
</dbReference>
<dbReference type="PANTHER" id="PTHR41252:SF1">
    <property type="entry name" value="BLR2505 PROTEIN"/>
    <property type="match status" value="1"/>
</dbReference>
<evidence type="ECO:0000256" key="1">
    <source>
        <dbReference type="SAM" id="MobiDB-lite"/>
    </source>
</evidence>
<evidence type="ECO:0000313" key="3">
    <source>
        <dbReference type="Proteomes" id="UP001367513"/>
    </source>
</evidence>
<feature type="region of interest" description="Disordered" evidence="1">
    <location>
        <begin position="1"/>
        <end position="50"/>
    </location>
</feature>
<accession>A0ABU9AJ94</accession>
<organism evidence="2 3">
    <name type="scientific">Pseudonocardia alni subsp. carboxydivorans</name>
    <dbReference type="NCBI Taxonomy" id="415010"/>
    <lineage>
        <taxon>Bacteria</taxon>
        <taxon>Bacillati</taxon>
        <taxon>Actinomycetota</taxon>
        <taxon>Actinomycetes</taxon>
        <taxon>Pseudonocardiales</taxon>
        <taxon>Pseudonocardiaceae</taxon>
        <taxon>Pseudonocardia</taxon>
    </lineage>
</organism>
<dbReference type="InterPro" id="IPR032710">
    <property type="entry name" value="NTF2-like_dom_sf"/>
</dbReference>
<sequence>MRRDRGQQQHAVVPAAHVQPGAQRGPTRQPDQDRAGERPQLGPRADQGAETERALFAHLADPATTAGFFDRVADDVSWTVEGTHPLAGHYTSEKDFTAATFDRLGPLMRDGIRLEVRHLHVAGEITVAELHATSVTLDGAPFDNGYCWVCRFDSARPDARIVEVRAYLDSAMVAWTVDRNEPLRTG</sequence>
<keyword evidence="3" id="KW-1185">Reference proteome</keyword>